<evidence type="ECO:0000256" key="4">
    <source>
        <dbReference type="ARBA" id="ARBA00022989"/>
    </source>
</evidence>
<dbReference type="Pfam" id="PF07690">
    <property type="entry name" value="MFS_1"/>
    <property type="match status" value="1"/>
</dbReference>
<evidence type="ECO:0000256" key="3">
    <source>
        <dbReference type="ARBA" id="ARBA00022692"/>
    </source>
</evidence>
<dbReference type="PANTHER" id="PTHR43124:SF3">
    <property type="entry name" value="CHLORAMPHENICOL EFFLUX PUMP RV0191"/>
    <property type="match status" value="1"/>
</dbReference>
<keyword evidence="2" id="KW-1003">Cell membrane</keyword>
<reference evidence="8" key="1">
    <citation type="journal article" date="2019" name="Int. J. Syst. Evol. Microbiol.">
        <title>The Global Catalogue of Microorganisms (GCM) 10K type strain sequencing project: providing services to taxonomists for standard genome sequencing and annotation.</title>
        <authorList>
            <consortium name="The Broad Institute Genomics Platform"/>
            <consortium name="The Broad Institute Genome Sequencing Center for Infectious Disease"/>
            <person name="Wu L."/>
            <person name="Ma J."/>
        </authorList>
    </citation>
    <scope>NUCLEOTIDE SEQUENCE [LARGE SCALE GENOMIC DNA]</scope>
    <source>
        <strain evidence="8">NBRC 112299</strain>
    </source>
</reference>
<keyword evidence="3 6" id="KW-0812">Transmembrane</keyword>
<dbReference type="Proteomes" id="UP001157125">
    <property type="component" value="Unassembled WGS sequence"/>
</dbReference>
<feature type="transmembrane region" description="Helical" evidence="6">
    <location>
        <begin position="75"/>
        <end position="92"/>
    </location>
</feature>
<protein>
    <recommendedName>
        <fullName evidence="9">Major Facilitator Superfamily protein</fullName>
    </recommendedName>
</protein>
<comment type="caution">
    <text evidence="7">The sequence shown here is derived from an EMBL/GenBank/DDBJ whole genome shotgun (WGS) entry which is preliminary data.</text>
</comment>
<evidence type="ECO:0000256" key="6">
    <source>
        <dbReference type="SAM" id="Phobius"/>
    </source>
</evidence>
<dbReference type="SUPFAM" id="SSF103473">
    <property type="entry name" value="MFS general substrate transporter"/>
    <property type="match status" value="1"/>
</dbReference>
<comment type="subcellular location">
    <subcellularLocation>
        <location evidence="1">Cell membrane</location>
        <topology evidence="1">Multi-pass membrane protein</topology>
    </subcellularLocation>
</comment>
<evidence type="ECO:0000256" key="5">
    <source>
        <dbReference type="ARBA" id="ARBA00023136"/>
    </source>
</evidence>
<dbReference type="InterPro" id="IPR036259">
    <property type="entry name" value="MFS_trans_sf"/>
</dbReference>
<keyword evidence="4 6" id="KW-1133">Transmembrane helix</keyword>
<gene>
    <name evidence="7" type="ORF">GCM10025876_05070</name>
</gene>
<keyword evidence="5 6" id="KW-0472">Membrane</keyword>
<keyword evidence="8" id="KW-1185">Reference proteome</keyword>
<evidence type="ECO:0000256" key="2">
    <source>
        <dbReference type="ARBA" id="ARBA00022475"/>
    </source>
</evidence>
<evidence type="ECO:0008006" key="9">
    <source>
        <dbReference type="Google" id="ProtNLM"/>
    </source>
</evidence>
<dbReference type="InterPro" id="IPR011701">
    <property type="entry name" value="MFS"/>
</dbReference>
<dbReference type="InterPro" id="IPR050189">
    <property type="entry name" value="MFS_Efflux_Transporters"/>
</dbReference>
<organism evidence="7 8">
    <name type="scientific">Demequina litorisediminis</name>
    <dbReference type="NCBI Taxonomy" id="1849022"/>
    <lineage>
        <taxon>Bacteria</taxon>
        <taxon>Bacillati</taxon>
        <taxon>Actinomycetota</taxon>
        <taxon>Actinomycetes</taxon>
        <taxon>Micrococcales</taxon>
        <taxon>Demequinaceae</taxon>
        <taxon>Demequina</taxon>
    </lineage>
</organism>
<name>A0ABQ6IB32_9MICO</name>
<feature type="transmembrane region" description="Helical" evidence="6">
    <location>
        <begin position="37"/>
        <end position="63"/>
    </location>
</feature>
<evidence type="ECO:0000313" key="7">
    <source>
        <dbReference type="EMBL" id="GMA34303.1"/>
    </source>
</evidence>
<dbReference type="Gene3D" id="1.20.1250.20">
    <property type="entry name" value="MFS general substrate transporter like domains"/>
    <property type="match status" value="1"/>
</dbReference>
<sequence>MAGVGLVAFAAVWAFAPAVAGNPHASPRKELTAMRSVPLWTAIITITVGFSGLGAVLAYIVPLLEVDNGLDPSDVTWVLMLWGVGTSVGAFWGGRLTDRDHRAASRLGLGLTALALFGIGAFGSSPWATVPLLFLLAVATQIFAQSGQVHLMDVLHGSPSLGSALSHAALNAASALGTGIGALIIAVGLGYQAPAWAALVLTAVALVLVRVGPGYRRAEAAPAL</sequence>
<proteinExistence type="predicted"/>
<feature type="transmembrane region" description="Helical" evidence="6">
    <location>
        <begin position="6"/>
        <end position="25"/>
    </location>
</feature>
<evidence type="ECO:0000313" key="8">
    <source>
        <dbReference type="Proteomes" id="UP001157125"/>
    </source>
</evidence>
<feature type="transmembrane region" description="Helical" evidence="6">
    <location>
        <begin position="104"/>
        <end position="122"/>
    </location>
</feature>
<dbReference type="PANTHER" id="PTHR43124">
    <property type="entry name" value="PURINE EFFLUX PUMP PBUE"/>
    <property type="match status" value="1"/>
</dbReference>
<accession>A0ABQ6IB32</accession>
<dbReference type="EMBL" id="BSUN01000001">
    <property type="protein sequence ID" value="GMA34303.1"/>
    <property type="molecule type" value="Genomic_DNA"/>
</dbReference>
<evidence type="ECO:0000256" key="1">
    <source>
        <dbReference type="ARBA" id="ARBA00004651"/>
    </source>
</evidence>
<feature type="transmembrane region" description="Helical" evidence="6">
    <location>
        <begin position="168"/>
        <end position="189"/>
    </location>
</feature>
<feature type="transmembrane region" description="Helical" evidence="6">
    <location>
        <begin position="195"/>
        <end position="212"/>
    </location>
</feature>